<dbReference type="Gene3D" id="1.10.1660.10">
    <property type="match status" value="1"/>
</dbReference>
<evidence type="ECO:0008006" key="3">
    <source>
        <dbReference type="Google" id="ProtNLM"/>
    </source>
</evidence>
<reference evidence="1 2" key="2">
    <citation type="journal article" date="2012" name="Stand. Genomic Sci.">
        <title>Complete genome sequence of the sulfate-reducing firmicute Desulfotomaculum ruminis type strain (DL(T)).</title>
        <authorList>
            <person name="Spring S."/>
            <person name="Visser M."/>
            <person name="Lu M."/>
            <person name="Copeland A."/>
            <person name="Lapidus A."/>
            <person name="Lucas S."/>
            <person name="Cheng J.F."/>
            <person name="Han C."/>
            <person name="Tapia R."/>
            <person name="Goodwin L.A."/>
            <person name="Pitluck S."/>
            <person name="Ivanova N."/>
            <person name="Land M."/>
            <person name="Hauser L."/>
            <person name="Larimer F."/>
            <person name="Rohde M."/>
            <person name="Goker M."/>
            <person name="Detter J.C."/>
            <person name="Kyrpides N.C."/>
            <person name="Woyke T."/>
            <person name="Schaap P.J."/>
            <person name="Plugge C.M."/>
            <person name="Muyzer G."/>
            <person name="Kuever J."/>
            <person name="Pereira I.A."/>
            <person name="Parshina S.N."/>
            <person name="Bernier-Latmani R."/>
            <person name="Stams A.J."/>
            <person name="Klenk H.P."/>
        </authorList>
    </citation>
    <scope>NUCLEOTIDE SEQUENCE [LARGE SCALE GENOMIC DNA]</scope>
    <source>
        <strain evidence="2">ATCC 23193 / DSM 2154 / NCIB 8452 / DL</strain>
    </source>
</reference>
<keyword evidence="2" id="KW-1185">Reference proteome</keyword>
<protein>
    <recommendedName>
        <fullName evidence="3">MerR family transcriptional regulator</fullName>
    </recommendedName>
</protein>
<reference evidence="2" key="1">
    <citation type="submission" date="2011-05" db="EMBL/GenBank/DDBJ databases">
        <title>Complete sequence of Desulfotomaculum ruminis DSM 2154.</title>
        <authorList>
            <person name="Lucas S."/>
            <person name="Copeland A."/>
            <person name="Lapidus A."/>
            <person name="Cheng J.-F."/>
            <person name="Goodwin L."/>
            <person name="Pitluck S."/>
            <person name="Lu M."/>
            <person name="Detter J.C."/>
            <person name="Han C."/>
            <person name="Tapia R."/>
            <person name="Land M."/>
            <person name="Hauser L."/>
            <person name="Kyrpides N."/>
            <person name="Ivanova N."/>
            <person name="Mikhailova N."/>
            <person name="Pagani I."/>
            <person name="Stams A.J.M."/>
            <person name="Plugge C.M."/>
            <person name="Muyzer G."/>
            <person name="Kuever J."/>
            <person name="Parshina S.N."/>
            <person name="Ivanova A.E."/>
            <person name="Nazina T.N."/>
            <person name="Brambilla E."/>
            <person name="Spring S."/>
            <person name="Klenk H.-P."/>
            <person name="Woyke T."/>
        </authorList>
    </citation>
    <scope>NUCLEOTIDE SEQUENCE [LARGE SCALE GENOMIC DNA]</scope>
    <source>
        <strain evidence="2">ATCC 23193 / DSM 2154 / NCIB 8452 / DL</strain>
    </source>
</reference>
<evidence type="ECO:0000313" key="2">
    <source>
        <dbReference type="Proteomes" id="UP000009234"/>
    </source>
</evidence>
<organism evidence="1 2">
    <name type="scientific">Desulforamulus ruminis (strain ATCC 23193 / DSM 2154 / NCIMB 8452 / DL)</name>
    <name type="common">Desulfotomaculum ruminis</name>
    <dbReference type="NCBI Taxonomy" id="696281"/>
    <lineage>
        <taxon>Bacteria</taxon>
        <taxon>Bacillati</taxon>
        <taxon>Bacillota</taxon>
        <taxon>Clostridia</taxon>
        <taxon>Eubacteriales</taxon>
        <taxon>Peptococcaceae</taxon>
        <taxon>Desulforamulus</taxon>
    </lineage>
</organism>
<evidence type="ECO:0000313" key="1">
    <source>
        <dbReference type="EMBL" id="AEG58555.1"/>
    </source>
</evidence>
<sequence length="99" mass="11721">MVRKYYLQIYRHPLYSQDEAGWVQIQSLGIHPEVVRRLAELGIVEVVDDRLRADEVRRLYKVLRLRQTLGVNLPGASIIADLLDRIESLQQEVERLRRR</sequence>
<dbReference type="OrthoDB" id="488420at2"/>
<dbReference type="RefSeq" id="WP_013840332.1">
    <property type="nucleotide sequence ID" value="NC_015589.1"/>
</dbReference>
<dbReference type="AlphaFoldDB" id="F6DNL5"/>
<dbReference type="HOGENOM" id="CLU_2332711_0_0_9"/>
<dbReference type="eggNOG" id="ENOG5032UT3">
    <property type="taxonomic scope" value="Bacteria"/>
</dbReference>
<proteinExistence type="predicted"/>
<gene>
    <name evidence="1" type="ordered locus">Desru_0258</name>
</gene>
<dbReference type="Proteomes" id="UP000009234">
    <property type="component" value="Chromosome"/>
</dbReference>
<dbReference type="Pfam" id="PF13591">
    <property type="entry name" value="MerR_2"/>
    <property type="match status" value="1"/>
</dbReference>
<accession>F6DNL5</accession>
<dbReference type="STRING" id="696281.Desru_0258"/>
<name>F6DNL5_DESRL</name>
<dbReference type="EMBL" id="CP002780">
    <property type="protein sequence ID" value="AEG58555.1"/>
    <property type="molecule type" value="Genomic_DNA"/>
</dbReference>
<dbReference type="KEGG" id="dru:Desru_0258"/>